<name>G8I4A9_9CAUD</name>
<accession>G8I4A9</accession>
<feature type="compositionally biased region" description="Basic and acidic residues" evidence="1">
    <location>
        <begin position="1"/>
        <end position="16"/>
    </location>
</feature>
<protein>
    <submittedName>
        <fullName evidence="2">Uncharacterized protein</fullName>
    </submittedName>
</protein>
<dbReference type="EMBL" id="JN698993">
    <property type="protein sequence ID" value="AER47553.1"/>
    <property type="molecule type" value="Genomic_DNA"/>
</dbReference>
<evidence type="ECO:0000313" key="2">
    <source>
        <dbReference type="EMBL" id="AER47553.1"/>
    </source>
</evidence>
<sequence>MGCSETEHLELDEARGRALTSGKSTFATP</sequence>
<reference evidence="2 3" key="1">
    <citation type="journal article" date="2012" name="J. Virol.">
        <title>Complete Genome Sequences of 138 Mycobacteriophages.</title>
        <authorList>
            <consortium name="the Science Education Alliance Phage Hunters Advancing Genomics and Evolutionary Science Program"/>
            <consortium name="the KwaZulu-Natal Research Institute for Tuberculosis and HIV Mycobacterial Genetics Course Students"/>
            <consortium name="the Phage Hunters Integrating Research and Education Program"/>
            <person name="Hatfull G.F."/>
        </authorList>
    </citation>
    <scope>NUCLEOTIDE SEQUENCE [LARGE SCALE GENOMIC DNA]</scope>
</reference>
<dbReference type="Proteomes" id="UP000005668">
    <property type="component" value="Segment"/>
</dbReference>
<proteinExistence type="predicted"/>
<keyword evidence="3" id="KW-1185">Reference proteome</keyword>
<evidence type="ECO:0000313" key="3">
    <source>
        <dbReference type="Proteomes" id="UP000005668"/>
    </source>
</evidence>
<gene>
    <name evidence="2" type="primary">127</name>
    <name evidence="2" type="ORF">FIRECRACKER_127</name>
</gene>
<feature type="region of interest" description="Disordered" evidence="1">
    <location>
        <begin position="1"/>
        <end position="29"/>
    </location>
</feature>
<dbReference type="GeneID" id="18562325"/>
<evidence type="ECO:0000256" key="1">
    <source>
        <dbReference type="SAM" id="MobiDB-lite"/>
    </source>
</evidence>
<dbReference type="RefSeq" id="YP_009014490.1">
    <property type="nucleotide sequence ID" value="NC_023712.1"/>
</dbReference>
<organism evidence="2 3">
    <name type="scientific">Mycobacterium phage Firecracker</name>
    <dbReference type="NCBI Taxonomy" id="2922998"/>
    <lineage>
        <taxon>Viruses</taxon>
        <taxon>Duplodnaviria</taxon>
        <taxon>Heunggongvirae</taxon>
        <taxon>Uroviricota</taxon>
        <taxon>Caudoviricetes</taxon>
        <taxon>Corndogvirus</taxon>
        <taxon>Corndogvirus firecracker</taxon>
    </lineage>
</organism>
<dbReference type="KEGG" id="vg:18562325"/>